<dbReference type="EMBL" id="FR824142">
    <property type="protein sequence ID" value="CCA20529.1"/>
    <property type="molecule type" value="Genomic_DNA"/>
</dbReference>
<name>F0WBP4_9STRA</name>
<evidence type="ECO:0000256" key="1">
    <source>
        <dbReference type="ARBA" id="ARBA00004170"/>
    </source>
</evidence>
<accession>F0WBP4</accession>
<evidence type="ECO:0000256" key="2">
    <source>
        <dbReference type="ARBA" id="ARBA00022723"/>
    </source>
</evidence>
<keyword evidence="3 5" id="KW-0378">Hydrolase</keyword>
<proteinExistence type="inferred from homology"/>
<keyword evidence="2" id="KW-0479">Metal-binding</keyword>
<feature type="domain" description="PPM-type phosphatase" evidence="6">
    <location>
        <begin position="97"/>
        <end position="425"/>
    </location>
</feature>
<dbReference type="GO" id="GO:0004722">
    <property type="term" value="F:protein serine/threonine phosphatase activity"/>
    <property type="evidence" value="ECO:0007669"/>
    <property type="project" value="InterPro"/>
</dbReference>
<dbReference type="InterPro" id="IPR000222">
    <property type="entry name" value="PP2C_BS"/>
</dbReference>
<dbReference type="SMART" id="SM00332">
    <property type="entry name" value="PP2Cc"/>
    <property type="match status" value="1"/>
</dbReference>
<evidence type="ECO:0000256" key="5">
    <source>
        <dbReference type="RuleBase" id="RU003465"/>
    </source>
</evidence>
<dbReference type="Pfam" id="PF00481">
    <property type="entry name" value="PP2C"/>
    <property type="match status" value="1"/>
</dbReference>
<dbReference type="CDD" id="cd00143">
    <property type="entry name" value="PP2Cc"/>
    <property type="match status" value="1"/>
</dbReference>
<evidence type="ECO:0000259" key="6">
    <source>
        <dbReference type="PROSITE" id="PS51746"/>
    </source>
</evidence>
<organism evidence="7">
    <name type="scientific">Albugo laibachii Nc14</name>
    <dbReference type="NCBI Taxonomy" id="890382"/>
    <lineage>
        <taxon>Eukaryota</taxon>
        <taxon>Sar</taxon>
        <taxon>Stramenopiles</taxon>
        <taxon>Oomycota</taxon>
        <taxon>Peronosporomycetes</taxon>
        <taxon>Albuginales</taxon>
        <taxon>Albuginaceae</taxon>
        <taxon>Albugo</taxon>
    </lineage>
</organism>
<evidence type="ECO:0000256" key="3">
    <source>
        <dbReference type="ARBA" id="ARBA00022801"/>
    </source>
</evidence>
<dbReference type="SUPFAM" id="SSF81606">
    <property type="entry name" value="PP2C-like"/>
    <property type="match status" value="1"/>
</dbReference>
<reference evidence="7" key="1">
    <citation type="journal article" date="2011" name="PLoS Biol.">
        <title>Gene gain and loss during evolution of obligate parasitism in the white rust pathogen of Arabidopsis thaliana.</title>
        <authorList>
            <person name="Kemen E."/>
            <person name="Gardiner A."/>
            <person name="Schultz-Larsen T."/>
            <person name="Kemen A.C."/>
            <person name="Balmuth A.L."/>
            <person name="Robert-Seilaniantz A."/>
            <person name="Bailey K."/>
            <person name="Holub E."/>
            <person name="Studholme D.J."/>
            <person name="Maclean D."/>
            <person name="Jones J.D."/>
        </authorList>
    </citation>
    <scope>NUCLEOTIDE SEQUENCE</scope>
</reference>
<sequence>MQRLRRATRILFEQSSHQFRRNYSKSLSMRMPCLSVCLQLPLFAIASSAILLARQDGICEARDNKGDAQDVESEFSMEKSTIVLDAEESGVVASSSSVKMYSSAAYRANSPIEDRKIIKLYPNGDVFAGVFDGHGGWQVSNYLNTHLIDYVRQELGQNRQTGDSTLDLQDSICGSLQRAFMRTDRDLAARVRLAFELGFGAVGRCGSCALLVYIHENLLSVANAGDIRCVLGSRKVNGGDSVLIAKALSNDHNAMSATEQKKLVLEHPGEVDAYKCRHPQSCYVKGVLQPTRAFGDFALKYSEFNGPPYVNGDRSAGRHIRSPYTPPYISSKPEVTTHFLTKDDAFVIIGSDGLWDYTENDEAVSIVQTILIENKREHAARALVENVLQKAARRYEISLSSILKLPPGSVRRRHHDDISVIVLFFDQESE</sequence>
<dbReference type="Gene3D" id="3.60.40.10">
    <property type="entry name" value="PPM-type phosphatase domain"/>
    <property type="match status" value="1"/>
</dbReference>
<comment type="similarity">
    <text evidence="5">Belongs to the PP2C family.</text>
</comment>
<evidence type="ECO:0000313" key="8">
    <source>
        <dbReference type="EMBL" id="CCA20529.1"/>
    </source>
</evidence>
<protein>
    <submittedName>
        <fullName evidence="7">Protein phosphatase 2C putative</fullName>
    </submittedName>
</protein>
<dbReference type="PANTHER" id="PTHR47992">
    <property type="entry name" value="PROTEIN PHOSPHATASE"/>
    <property type="match status" value="1"/>
</dbReference>
<keyword evidence="4 5" id="KW-0904">Protein phosphatase</keyword>
<dbReference type="HOGENOM" id="CLU_048367_0_0_1"/>
<dbReference type="GO" id="GO:0046872">
    <property type="term" value="F:metal ion binding"/>
    <property type="evidence" value="ECO:0007669"/>
    <property type="project" value="UniProtKB-KW"/>
</dbReference>
<dbReference type="InterPro" id="IPR001932">
    <property type="entry name" value="PPM-type_phosphatase-like_dom"/>
</dbReference>
<dbReference type="AlphaFoldDB" id="F0WBP4"/>
<dbReference type="PROSITE" id="PS51746">
    <property type="entry name" value="PPM_2"/>
    <property type="match status" value="1"/>
</dbReference>
<comment type="subcellular location">
    <subcellularLocation>
        <location evidence="1">Membrane</location>
        <topology evidence="1">Peripheral membrane protein</topology>
    </subcellularLocation>
</comment>
<dbReference type="InterPro" id="IPR015655">
    <property type="entry name" value="PP2C"/>
</dbReference>
<evidence type="ECO:0000256" key="4">
    <source>
        <dbReference type="ARBA" id="ARBA00022912"/>
    </source>
</evidence>
<evidence type="ECO:0000313" key="7">
    <source>
        <dbReference type="EMBL" id="CCA18571.1"/>
    </source>
</evidence>
<gene>
    <name evidence="7" type="primary">AlNc14C53G4086</name>
    <name evidence="8" type="synonym">AlNc14C97G5889</name>
    <name evidence="7" type="ORF">ALNC14_047140</name>
    <name evidence="8" type="ORF">ALNC14_066720</name>
</gene>
<dbReference type="PROSITE" id="PS01032">
    <property type="entry name" value="PPM_1"/>
    <property type="match status" value="1"/>
</dbReference>
<reference evidence="7" key="2">
    <citation type="submission" date="2011-02" db="EMBL/GenBank/DDBJ databases">
        <authorList>
            <person name="MacLean D."/>
        </authorList>
    </citation>
    <scope>NUCLEOTIDE SEQUENCE</scope>
</reference>
<dbReference type="EMBL" id="FR824098">
    <property type="protein sequence ID" value="CCA18571.1"/>
    <property type="molecule type" value="Genomic_DNA"/>
</dbReference>
<dbReference type="GO" id="GO:0016020">
    <property type="term" value="C:membrane"/>
    <property type="evidence" value="ECO:0007669"/>
    <property type="project" value="UniProtKB-SubCell"/>
</dbReference>
<dbReference type="InterPro" id="IPR036457">
    <property type="entry name" value="PPM-type-like_dom_sf"/>
</dbReference>